<dbReference type="Proteomes" id="UP000198994">
    <property type="component" value="Unassembled WGS sequence"/>
</dbReference>
<protein>
    <recommendedName>
        <fullName evidence="6">Probable septum site-determining protein MinC</fullName>
    </recommendedName>
</protein>
<dbReference type="SUPFAM" id="SSF63848">
    <property type="entry name" value="Cell-division inhibitor MinC, C-terminal domain"/>
    <property type="match status" value="1"/>
</dbReference>
<evidence type="ECO:0000256" key="6">
    <source>
        <dbReference type="HAMAP-Rule" id="MF_00267"/>
    </source>
</evidence>
<organism evidence="9 10">
    <name type="scientific">Salipiger thiooxidans</name>
    <dbReference type="NCBI Taxonomy" id="282683"/>
    <lineage>
        <taxon>Bacteria</taxon>
        <taxon>Pseudomonadati</taxon>
        <taxon>Pseudomonadota</taxon>
        <taxon>Alphaproteobacteria</taxon>
        <taxon>Rhodobacterales</taxon>
        <taxon>Roseobacteraceae</taxon>
        <taxon>Salipiger</taxon>
    </lineage>
</organism>
<dbReference type="HAMAP" id="MF_00267">
    <property type="entry name" value="MinC"/>
    <property type="match status" value="1"/>
</dbReference>
<accession>A0A1G7AL39</accession>
<keyword evidence="10" id="KW-1185">Reference proteome</keyword>
<comment type="function">
    <text evidence="5 6">Cell division inhibitor that blocks the formation of polar Z ring septums. Rapidly oscillates between the poles of the cell to destabilize FtsZ filaments that have formed before they mature into polar Z rings. Prevents FtsZ polymerization.</text>
</comment>
<dbReference type="GO" id="GO:0000917">
    <property type="term" value="P:division septum assembly"/>
    <property type="evidence" value="ECO:0007669"/>
    <property type="project" value="UniProtKB-KW"/>
</dbReference>
<evidence type="ECO:0000313" key="9">
    <source>
        <dbReference type="EMBL" id="SDE14596.1"/>
    </source>
</evidence>
<name>A0A1G7AL39_9RHOB</name>
<dbReference type="GO" id="GO:0051302">
    <property type="term" value="P:regulation of cell division"/>
    <property type="evidence" value="ECO:0007669"/>
    <property type="project" value="InterPro"/>
</dbReference>
<dbReference type="InterPro" id="IPR005526">
    <property type="entry name" value="Septum_form_inhib_MinC_C"/>
</dbReference>
<evidence type="ECO:0000256" key="4">
    <source>
        <dbReference type="ARBA" id="ARBA00023306"/>
    </source>
</evidence>
<feature type="domain" description="Septum formation inhibitor MinC C-terminal" evidence="7">
    <location>
        <begin position="118"/>
        <end position="219"/>
    </location>
</feature>
<dbReference type="NCBIfam" id="TIGR01222">
    <property type="entry name" value="minC"/>
    <property type="match status" value="1"/>
</dbReference>
<proteinExistence type="inferred from homology"/>
<comment type="subunit">
    <text evidence="6">Interacts with MinD and FtsZ.</text>
</comment>
<dbReference type="GO" id="GO:1901891">
    <property type="term" value="P:regulation of cell septum assembly"/>
    <property type="evidence" value="ECO:0007669"/>
    <property type="project" value="InterPro"/>
</dbReference>
<keyword evidence="3 6" id="KW-0717">Septation</keyword>
<dbReference type="Pfam" id="PF03775">
    <property type="entry name" value="MinC_C"/>
    <property type="match status" value="1"/>
</dbReference>
<evidence type="ECO:0000313" key="10">
    <source>
        <dbReference type="Proteomes" id="UP000198994"/>
    </source>
</evidence>
<dbReference type="AlphaFoldDB" id="A0A1G7AL39"/>
<dbReference type="Gene3D" id="3.30.70.260">
    <property type="match status" value="1"/>
</dbReference>
<dbReference type="InterPro" id="IPR036145">
    <property type="entry name" value="MinC_C_sf"/>
</dbReference>
<evidence type="ECO:0000259" key="7">
    <source>
        <dbReference type="Pfam" id="PF03775"/>
    </source>
</evidence>
<sequence>MTAIAIRVESETPNAAFFEALDAQLEQSPQLLEGAPLVIDFEKVPGLENRMRIGALVDELRKRRLLVFGVQNAGPKQVEAAEGLGLIPVKVGREAPLPEPATQRKRKIDRLLPPDNRVITHPVRSGQMVVAERGDLTIIGSVSSGAELVAAGNIHVYGRMRGRAMAGCHGDESARIFCQSQSAELLAIAGLYRTSESIGDDLGNCPVQVFLKDDRLCVEALA</sequence>
<dbReference type="PANTHER" id="PTHR34108">
    <property type="entry name" value="SEPTUM SITE-DETERMINING PROTEIN MINC"/>
    <property type="match status" value="1"/>
</dbReference>
<keyword evidence="4 6" id="KW-0131">Cell cycle</keyword>
<evidence type="ECO:0000259" key="8">
    <source>
        <dbReference type="Pfam" id="PF05209"/>
    </source>
</evidence>
<dbReference type="GO" id="GO:0000902">
    <property type="term" value="P:cell morphogenesis"/>
    <property type="evidence" value="ECO:0007669"/>
    <property type="project" value="InterPro"/>
</dbReference>
<evidence type="ECO:0000256" key="1">
    <source>
        <dbReference type="ARBA" id="ARBA00006291"/>
    </source>
</evidence>
<comment type="similarity">
    <text evidence="1 6">Belongs to the MinC family.</text>
</comment>
<dbReference type="InterPro" id="IPR007874">
    <property type="entry name" value="MinC_N"/>
</dbReference>
<reference evidence="10" key="1">
    <citation type="submission" date="2016-10" db="EMBL/GenBank/DDBJ databases">
        <authorList>
            <person name="Varghese N."/>
            <person name="Submissions S."/>
        </authorList>
    </citation>
    <scope>NUCLEOTIDE SEQUENCE [LARGE SCALE GENOMIC DNA]</scope>
    <source>
        <strain evidence="10">DSM 10146</strain>
    </source>
</reference>
<dbReference type="STRING" id="282683.SAMN04488105_101173"/>
<dbReference type="Pfam" id="PF05209">
    <property type="entry name" value="MinC_N"/>
    <property type="match status" value="1"/>
</dbReference>
<evidence type="ECO:0000256" key="2">
    <source>
        <dbReference type="ARBA" id="ARBA00022618"/>
    </source>
</evidence>
<feature type="domain" description="Septum formation inhibitor MinC N-terminal" evidence="8">
    <location>
        <begin position="2"/>
        <end position="66"/>
    </location>
</feature>
<dbReference type="InterPro" id="IPR013033">
    <property type="entry name" value="MinC"/>
</dbReference>
<keyword evidence="2 6" id="KW-0132">Cell division</keyword>
<evidence type="ECO:0000256" key="3">
    <source>
        <dbReference type="ARBA" id="ARBA00023210"/>
    </source>
</evidence>
<dbReference type="EMBL" id="FNAV01000001">
    <property type="protein sequence ID" value="SDE14596.1"/>
    <property type="molecule type" value="Genomic_DNA"/>
</dbReference>
<dbReference type="Gene3D" id="2.160.20.70">
    <property type="match status" value="1"/>
</dbReference>
<gene>
    <name evidence="6" type="primary">minC</name>
    <name evidence="9" type="ORF">SAMN04488105_101173</name>
</gene>
<dbReference type="PANTHER" id="PTHR34108:SF1">
    <property type="entry name" value="SEPTUM SITE-DETERMINING PROTEIN MINC"/>
    <property type="match status" value="1"/>
</dbReference>
<dbReference type="InterPro" id="IPR016098">
    <property type="entry name" value="CAP/MinC_C"/>
</dbReference>
<evidence type="ECO:0000256" key="5">
    <source>
        <dbReference type="ARBA" id="ARBA00025606"/>
    </source>
</evidence>